<sequence>METVIWYAPFIAIPVLCLISCMLIVFLVKKPKTQDRSEKKSLKQFLTGINEILQEKGRWLYAIFAIGGLLIIICFSQNIYFMVGFLYLSGFGIGVGELTKISNPPVSEKALGRKGEGCYLQR</sequence>
<feature type="transmembrane region" description="Helical" evidence="1">
    <location>
        <begin position="59"/>
        <end position="81"/>
    </location>
</feature>
<dbReference type="InterPro" id="IPR036259">
    <property type="entry name" value="MFS_trans_sf"/>
</dbReference>
<reference evidence="2 3" key="1">
    <citation type="submission" date="2020-08" db="EMBL/GenBank/DDBJ databases">
        <title>Genomic Encyclopedia of Type Strains, Phase III (KMG-III): the genomes of soil and plant-associated and newly described type strains.</title>
        <authorList>
            <person name="Whitman W."/>
        </authorList>
    </citation>
    <scope>NUCLEOTIDE SEQUENCE [LARGE SCALE GENOMIC DNA]</scope>
    <source>
        <strain evidence="2 3">CECT 8693</strain>
    </source>
</reference>
<dbReference type="SUPFAM" id="SSF103473">
    <property type="entry name" value="MFS general substrate transporter"/>
    <property type="match status" value="1"/>
</dbReference>
<gene>
    <name evidence="2" type="ORF">FHR92_000403</name>
</gene>
<dbReference type="Gene3D" id="1.20.1250.20">
    <property type="entry name" value="MFS general substrate transporter like domains"/>
    <property type="match status" value="1"/>
</dbReference>
<proteinExistence type="predicted"/>
<keyword evidence="3" id="KW-1185">Reference proteome</keyword>
<accession>A0A7W3SPZ8</accession>
<evidence type="ECO:0000313" key="2">
    <source>
        <dbReference type="EMBL" id="MBA9083949.1"/>
    </source>
</evidence>
<keyword evidence="1" id="KW-0472">Membrane</keyword>
<protein>
    <submittedName>
        <fullName evidence="2">H+/gluconate symporter-like permease</fullName>
    </submittedName>
</protein>
<feature type="transmembrane region" description="Helical" evidence="1">
    <location>
        <begin position="6"/>
        <end position="28"/>
    </location>
</feature>
<dbReference type="Proteomes" id="UP000567067">
    <property type="component" value="Unassembled WGS sequence"/>
</dbReference>
<evidence type="ECO:0000256" key="1">
    <source>
        <dbReference type="SAM" id="Phobius"/>
    </source>
</evidence>
<organism evidence="2 3">
    <name type="scientific">Fontibacillus solani</name>
    <dbReference type="NCBI Taxonomy" id="1572857"/>
    <lineage>
        <taxon>Bacteria</taxon>
        <taxon>Bacillati</taxon>
        <taxon>Bacillota</taxon>
        <taxon>Bacilli</taxon>
        <taxon>Bacillales</taxon>
        <taxon>Paenibacillaceae</taxon>
        <taxon>Fontibacillus</taxon>
    </lineage>
</organism>
<comment type="caution">
    <text evidence="2">The sequence shown here is derived from an EMBL/GenBank/DDBJ whole genome shotgun (WGS) entry which is preliminary data.</text>
</comment>
<keyword evidence="1" id="KW-1133">Transmembrane helix</keyword>
<dbReference type="AlphaFoldDB" id="A0A7W3SPZ8"/>
<name>A0A7W3SPZ8_9BACL</name>
<dbReference type="EMBL" id="JACJIP010000002">
    <property type="protein sequence ID" value="MBA9083949.1"/>
    <property type="molecule type" value="Genomic_DNA"/>
</dbReference>
<dbReference type="RefSeq" id="WP_182534069.1">
    <property type="nucleotide sequence ID" value="NZ_JACJIP010000002.1"/>
</dbReference>
<keyword evidence="1" id="KW-0812">Transmembrane</keyword>
<evidence type="ECO:0000313" key="3">
    <source>
        <dbReference type="Proteomes" id="UP000567067"/>
    </source>
</evidence>